<comment type="caution">
    <text evidence="2">The sequence shown here is derived from an EMBL/GenBank/DDBJ whole genome shotgun (WGS) entry which is preliminary data.</text>
</comment>
<protein>
    <submittedName>
        <fullName evidence="2">Uncharacterized protein</fullName>
    </submittedName>
</protein>
<gene>
    <name evidence="2" type="ORF">RsS93_35120</name>
</gene>
<accession>A0ABQ0Z5S9</accession>
<organism evidence="2 3">
    <name type="scientific">Rhizobium dioscoreae</name>
    <dbReference type="NCBI Taxonomy" id="2653122"/>
    <lineage>
        <taxon>Bacteria</taxon>
        <taxon>Pseudomonadati</taxon>
        <taxon>Pseudomonadota</taxon>
        <taxon>Alphaproteobacteria</taxon>
        <taxon>Hyphomicrobiales</taxon>
        <taxon>Rhizobiaceae</taxon>
        <taxon>Rhizobium/Agrobacterium group</taxon>
        <taxon>Rhizobium</taxon>
    </lineage>
</organism>
<feature type="region of interest" description="Disordered" evidence="1">
    <location>
        <begin position="1"/>
        <end position="21"/>
    </location>
</feature>
<evidence type="ECO:0000256" key="1">
    <source>
        <dbReference type="SAM" id="MobiDB-lite"/>
    </source>
</evidence>
<keyword evidence="3" id="KW-1185">Reference proteome</keyword>
<name>A0ABQ0Z5S9_9HYPH</name>
<proteinExistence type="predicted"/>
<dbReference type="EMBL" id="BLAJ01000004">
    <property type="protein sequence ID" value="GES50898.1"/>
    <property type="molecule type" value="Genomic_DNA"/>
</dbReference>
<sequence length="90" mass="10207">MTEPGDADAATEFGDFDPGAHGIDNTHDLMTRHERKLWIVEITVHDVKISSTDGTGLDLDSQLAWAGLWIITFDKYERFPDLLKNHRFHG</sequence>
<dbReference type="Proteomes" id="UP000390335">
    <property type="component" value="Unassembled WGS sequence"/>
</dbReference>
<evidence type="ECO:0000313" key="2">
    <source>
        <dbReference type="EMBL" id="GES50898.1"/>
    </source>
</evidence>
<evidence type="ECO:0000313" key="3">
    <source>
        <dbReference type="Proteomes" id="UP000390335"/>
    </source>
</evidence>
<reference evidence="2 3" key="1">
    <citation type="journal article" date="2020" name="Genome Biol. Evol.">
        <title>Rhizobium dioscoreae sp. nov., a plant growth-promoting bacterium isolated from yam (Dioscorea species).</title>
        <authorList>
            <person name="Ouyabe M."/>
            <person name="Tanaka N."/>
            <person name="Shiwa Y."/>
            <person name="Fujita N."/>
            <person name="Kikuno H."/>
            <person name="Babil P."/>
            <person name="Shiwachi H."/>
        </authorList>
    </citation>
    <scope>NUCLEOTIDE SEQUENCE [LARGE SCALE GENOMIC DNA]</scope>
    <source>
        <strain evidence="2 3">S-93</strain>
    </source>
</reference>